<protein>
    <recommendedName>
        <fullName evidence="4">Isomerase YbhE</fullName>
    </recommendedName>
</protein>
<dbReference type="Gene3D" id="2.130.10.10">
    <property type="entry name" value="YVTN repeat-like/Quinoprotein amine dehydrogenase"/>
    <property type="match status" value="1"/>
</dbReference>
<evidence type="ECO:0000256" key="1">
    <source>
        <dbReference type="ARBA" id="ARBA00005564"/>
    </source>
</evidence>
<accession>A0A1E3KA67</accession>
<sequence length="395" mass="43501">MPLEKRRLLISGDRSTFTTLQFDPVRRSLQVKHDYPAPYNCSWLEISPFARENGAAWDKLFALSEGQEVGEVFTFELHGEELEITSRAPTLGAPAQFQVLSDRSALALATYLGGSLALYPLSPEGRFLPEQRAEVPLEFAYASSTGSQGPVPHRQKQSHAHQVIEHRKTGLLFSCDLGSDRVWIAARSQDNKILQVVGWLHLPPGSGPRHAVISPDEKLVYVLCELSHQIHAFPLPSDTTETLTDIHPLASFFANIVPPEVPLEHQRFMDSAEIWLHPTIPNVIYASNRWQLHIAERDPGLASVPPPPRGDSIAIMLLEPGGTKVESVKHVPTGLDAIRGFRLSPDGRYAAVIGQEGGGVEVYSLGGERGDGWVLVACAREEDGVEKGMKDVVWL</sequence>
<dbReference type="InterPro" id="IPR050282">
    <property type="entry name" value="Cycloisomerase_2"/>
</dbReference>
<dbReference type="OrthoDB" id="9972196at2759"/>
<comment type="similarity">
    <text evidence="1">Belongs to the cycloisomerase 2 family.</text>
</comment>
<dbReference type="AlphaFoldDB" id="A0A1E3KA67"/>
<comment type="caution">
    <text evidence="2">The sequence shown here is derived from an EMBL/GenBank/DDBJ whole genome shotgun (WGS) entry which is preliminary data.</text>
</comment>
<gene>
    <name evidence="2" type="ORF">I350_02273</name>
</gene>
<dbReference type="InterPro" id="IPR011048">
    <property type="entry name" value="Haem_d1_sf"/>
</dbReference>
<dbReference type="PANTHER" id="PTHR30344">
    <property type="entry name" value="6-PHOSPHOGLUCONOLACTONASE-RELATED"/>
    <property type="match status" value="1"/>
</dbReference>
<evidence type="ECO:0008006" key="4">
    <source>
        <dbReference type="Google" id="ProtNLM"/>
    </source>
</evidence>
<dbReference type="EMBL" id="MEKH01000003">
    <property type="protein sequence ID" value="ODO10048.1"/>
    <property type="molecule type" value="Genomic_DNA"/>
</dbReference>
<dbReference type="Proteomes" id="UP000095149">
    <property type="component" value="Unassembled WGS sequence"/>
</dbReference>
<name>A0A1E3KA67_9TREE</name>
<evidence type="ECO:0000313" key="3">
    <source>
        <dbReference type="Proteomes" id="UP000095149"/>
    </source>
</evidence>
<dbReference type="PANTHER" id="PTHR30344:SF7">
    <property type="entry name" value="DUF2415 DOMAIN-CONTAINING PROTEIN"/>
    <property type="match status" value="1"/>
</dbReference>
<dbReference type="SUPFAM" id="SSF51004">
    <property type="entry name" value="C-terminal (heme d1) domain of cytochrome cd1-nitrite reductase"/>
    <property type="match status" value="1"/>
</dbReference>
<dbReference type="InterPro" id="IPR015943">
    <property type="entry name" value="WD40/YVTN_repeat-like_dom_sf"/>
</dbReference>
<organism evidence="2 3">
    <name type="scientific">Cryptococcus amylolentus CBS 6273</name>
    <dbReference type="NCBI Taxonomy" id="1296118"/>
    <lineage>
        <taxon>Eukaryota</taxon>
        <taxon>Fungi</taxon>
        <taxon>Dikarya</taxon>
        <taxon>Basidiomycota</taxon>
        <taxon>Agaricomycotina</taxon>
        <taxon>Tremellomycetes</taxon>
        <taxon>Tremellales</taxon>
        <taxon>Cryptococcaceae</taxon>
        <taxon>Cryptococcus</taxon>
    </lineage>
</organism>
<reference evidence="2 3" key="1">
    <citation type="submission" date="2016-06" db="EMBL/GenBank/DDBJ databases">
        <title>Evolution of pathogenesis and genome organization in the Tremellales.</title>
        <authorList>
            <person name="Cuomo C."/>
            <person name="Litvintseva A."/>
            <person name="Heitman J."/>
            <person name="Chen Y."/>
            <person name="Sun S."/>
            <person name="Springer D."/>
            <person name="Dromer F."/>
            <person name="Young S."/>
            <person name="Zeng Q."/>
            <person name="Chapman S."/>
            <person name="Gujja S."/>
            <person name="Saif S."/>
            <person name="Birren B."/>
        </authorList>
    </citation>
    <scope>NUCLEOTIDE SEQUENCE [LARGE SCALE GENOMIC DNA]</scope>
    <source>
        <strain evidence="2 3">CBS 6273</strain>
    </source>
</reference>
<dbReference type="InterPro" id="IPR019405">
    <property type="entry name" value="Lactonase_7-beta_prop"/>
</dbReference>
<dbReference type="GO" id="GO:0017057">
    <property type="term" value="F:6-phosphogluconolactonase activity"/>
    <property type="evidence" value="ECO:0007669"/>
    <property type="project" value="TreeGrafter"/>
</dbReference>
<proteinExistence type="inferred from homology"/>
<dbReference type="Pfam" id="PF10282">
    <property type="entry name" value="Lactonase"/>
    <property type="match status" value="1"/>
</dbReference>
<evidence type="ECO:0000313" key="2">
    <source>
        <dbReference type="EMBL" id="ODO10048.1"/>
    </source>
</evidence>